<dbReference type="eggNOG" id="COG2814">
    <property type="taxonomic scope" value="Bacteria"/>
</dbReference>
<dbReference type="KEGG" id="nda:Ndas_4118"/>
<dbReference type="Proteomes" id="UP000002219">
    <property type="component" value="Chromosome 1"/>
</dbReference>
<protein>
    <recommendedName>
        <fullName evidence="5">Major facilitator superfamily MFS_1</fullName>
    </recommendedName>
</protein>
<keyword evidence="2" id="KW-0472">Membrane</keyword>
<dbReference type="STRING" id="446468.Ndas_4118"/>
<dbReference type="Gene3D" id="1.20.1250.20">
    <property type="entry name" value="MFS general substrate transporter like domains"/>
    <property type="match status" value="1"/>
</dbReference>
<feature type="region of interest" description="Disordered" evidence="1">
    <location>
        <begin position="225"/>
        <end position="307"/>
    </location>
</feature>
<proteinExistence type="predicted"/>
<feature type="transmembrane region" description="Helical" evidence="2">
    <location>
        <begin position="177"/>
        <end position="197"/>
    </location>
</feature>
<evidence type="ECO:0000256" key="2">
    <source>
        <dbReference type="SAM" id="Phobius"/>
    </source>
</evidence>
<evidence type="ECO:0008006" key="5">
    <source>
        <dbReference type="Google" id="ProtNLM"/>
    </source>
</evidence>
<feature type="transmembrane region" description="Helical" evidence="2">
    <location>
        <begin position="84"/>
        <end position="104"/>
    </location>
</feature>
<keyword evidence="2" id="KW-1133">Transmembrane helix</keyword>
<keyword evidence="4" id="KW-1185">Reference proteome</keyword>
<dbReference type="SUPFAM" id="SSF103473">
    <property type="entry name" value="MFS general substrate transporter"/>
    <property type="match status" value="1"/>
</dbReference>
<feature type="compositionally biased region" description="Gly residues" evidence="1">
    <location>
        <begin position="225"/>
        <end position="235"/>
    </location>
</feature>
<feature type="transmembrane region" description="Helical" evidence="2">
    <location>
        <begin position="143"/>
        <end position="165"/>
    </location>
</feature>
<evidence type="ECO:0000313" key="4">
    <source>
        <dbReference type="Proteomes" id="UP000002219"/>
    </source>
</evidence>
<gene>
    <name evidence="3" type="ordered locus">Ndas_4118</name>
</gene>
<feature type="compositionally biased region" description="Low complexity" evidence="1">
    <location>
        <begin position="8"/>
        <end position="22"/>
    </location>
</feature>
<feature type="transmembrane region" description="Helical" evidence="2">
    <location>
        <begin position="116"/>
        <end position="137"/>
    </location>
</feature>
<dbReference type="EMBL" id="CP002040">
    <property type="protein sequence ID" value="ADH69513.1"/>
    <property type="molecule type" value="Genomic_DNA"/>
</dbReference>
<evidence type="ECO:0000256" key="1">
    <source>
        <dbReference type="SAM" id="MobiDB-lite"/>
    </source>
</evidence>
<evidence type="ECO:0000313" key="3">
    <source>
        <dbReference type="EMBL" id="ADH69513.1"/>
    </source>
</evidence>
<dbReference type="HOGENOM" id="CLU_905644_0_0_11"/>
<keyword evidence="2" id="KW-0812">Transmembrane</keyword>
<accession>D7AUW3</accession>
<reference evidence="3 4" key="1">
    <citation type="journal article" date="2010" name="Stand. Genomic Sci.">
        <title>Complete genome sequence of Nocardiopsis dassonvillei type strain (IMRU 509).</title>
        <authorList>
            <person name="Sun H."/>
            <person name="Lapidus A."/>
            <person name="Nolan M."/>
            <person name="Lucas S."/>
            <person name="Del Rio T.G."/>
            <person name="Tice H."/>
            <person name="Cheng J.F."/>
            <person name="Tapia R."/>
            <person name="Han C."/>
            <person name="Goodwin L."/>
            <person name="Pitluck S."/>
            <person name="Pagani I."/>
            <person name="Ivanova N."/>
            <person name="Mavromatis K."/>
            <person name="Mikhailova N."/>
            <person name="Pati A."/>
            <person name="Chen A."/>
            <person name="Palaniappan K."/>
            <person name="Land M."/>
            <person name="Hauser L."/>
            <person name="Chang Y.J."/>
            <person name="Jeffries C.D."/>
            <person name="Djao O.D."/>
            <person name="Rohde M."/>
            <person name="Sikorski J."/>
            <person name="Goker M."/>
            <person name="Woyke T."/>
            <person name="Bristow J."/>
            <person name="Eisen J.A."/>
            <person name="Markowitz V."/>
            <person name="Hugenholtz P."/>
            <person name="Kyrpides N.C."/>
            <person name="Klenk H.P."/>
        </authorList>
    </citation>
    <scope>NUCLEOTIDE SEQUENCE [LARGE SCALE GENOMIC DNA]</scope>
    <source>
        <strain evidence="4">ATCC 23218 / DSM 43111 / CIP 107115 / JCM 7437 / KCTC 9190 / NBRC 14626 / NCTC 10488 / NRRL B-5397 / IMRU 509</strain>
    </source>
</reference>
<feature type="region of interest" description="Disordered" evidence="1">
    <location>
        <begin position="1"/>
        <end position="22"/>
    </location>
</feature>
<organism evidence="3 4">
    <name type="scientific">Nocardiopsis dassonvillei (strain ATCC 23218 / DSM 43111 / CIP 107115 / JCM 7437 / KCTC 9190 / NBRC 14626 / NCTC 10488 / NRRL B-5397 / IMRU 509)</name>
    <name type="common">Actinomadura dassonvillei</name>
    <dbReference type="NCBI Taxonomy" id="446468"/>
    <lineage>
        <taxon>Bacteria</taxon>
        <taxon>Bacillati</taxon>
        <taxon>Actinomycetota</taxon>
        <taxon>Actinomycetes</taxon>
        <taxon>Streptosporangiales</taxon>
        <taxon>Nocardiopsidaceae</taxon>
        <taxon>Nocardiopsis</taxon>
    </lineage>
</organism>
<feature type="compositionally biased region" description="Low complexity" evidence="1">
    <location>
        <begin position="236"/>
        <end position="258"/>
    </location>
</feature>
<feature type="compositionally biased region" description="Low complexity" evidence="1">
    <location>
        <begin position="268"/>
        <end position="299"/>
    </location>
</feature>
<name>D7AUW3_NOCDD</name>
<sequence>MRSRRPAPDSSPSTPSSALPLPEEVRDWRGRSYAMGPSARALTGRSRRAILLRALTAAAAVGGLQFGYGAAVPSLVAAHGWSPAQALVPFLAWTLVQGACAPALHRLRARGAVRAGPAVQAGALLCAAALVSLGVLPSLPAAVLGYGLLGGLGAGLVYHSCTHLVDGWFPDRRTVRSGAVGGAFALGWVPLLPAVAVGVSPSALPVACGALALLVAVLGLVGGAGQRRPRPGGGRPAPTRARARCWRAPTRRGPATSPRPRRGPPAAPCRSFTRWSRCPGRARCPPSPRCPSSWRTAATRARRPPRP</sequence>
<dbReference type="InterPro" id="IPR036259">
    <property type="entry name" value="MFS_trans_sf"/>
</dbReference>
<dbReference type="AlphaFoldDB" id="D7AUW3"/>
<feature type="transmembrane region" description="Helical" evidence="2">
    <location>
        <begin position="50"/>
        <end position="72"/>
    </location>
</feature>
<feature type="transmembrane region" description="Helical" evidence="2">
    <location>
        <begin position="203"/>
        <end position="225"/>
    </location>
</feature>